<feature type="compositionally biased region" description="Polar residues" evidence="1">
    <location>
        <begin position="1"/>
        <end position="17"/>
    </location>
</feature>
<feature type="region of interest" description="Disordered" evidence="1">
    <location>
        <begin position="314"/>
        <end position="334"/>
    </location>
</feature>
<feature type="region of interest" description="Disordered" evidence="1">
    <location>
        <begin position="1"/>
        <end position="43"/>
    </location>
</feature>
<name>A0ABP0EGN7_9ASCO</name>
<protein>
    <recommendedName>
        <fullName evidence="4">Myb/SANT-like domain-containing protein</fullName>
    </recommendedName>
</protein>
<evidence type="ECO:0000313" key="2">
    <source>
        <dbReference type="EMBL" id="CAK7916053.1"/>
    </source>
</evidence>
<organism evidence="2 3">
    <name type="scientific">[Candida] anglica</name>
    <dbReference type="NCBI Taxonomy" id="148631"/>
    <lineage>
        <taxon>Eukaryota</taxon>
        <taxon>Fungi</taxon>
        <taxon>Dikarya</taxon>
        <taxon>Ascomycota</taxon>
        <taxon>Saccharomycotina</taxon>
        <taxon>Pichiomycetes</taxon>
        <taxon>Debaryomycetaceae</taxon>
        <taxon>Kurtzmaniella</taxon>
    </lineage>
</organism>
<dbReference type="Proteomes" id="UP001497600">
    <property type="component" value="Chromosome G"/>
</dbReference>
<sequence>MNSHLNKSSIESNNRDPQTAKDGEVLSEQAHYDGTGSNQQENNELLNTDHHNLPVNSEETNALKSFIASNESAQTTSSNSMVNQFFTQEDLKSRDSKYKRWTPKMDQFLIRLLSDVAHSHSRGTSPSITKKNWAYITGQLRAANPETVYSTYTKYSCQQHLFNVNHHRYKIWYLLILHAKLHHKRPQDSLQRPNTTESLYSYRWNVEVGKFEVIDHTAHVIVSDERQIKALIYGEELSLPSLSAYNKATLIVNDFFLTSNLRYLTAYHNDVLPLLIKSDSRYGDDLPADIYSEVPRFNQNHEVEEIYFKPLTTAKGSKKRNHDTSSGYHDNDHQDSLSVYSRLDVEEDVVEADESVDPALKRTRVSLTGNLVGSDKSSLMSTNFENAIANAAIAAIDSPAVVETKQATPIYVKDRKWFMKLISLYDSGNLSDHEVLVVCEGIRDGKIPLFMLNILDHDFYINKTPDSFLVNDRVSNDYIAKKIQQFMIPLTYES</sequence>
<proteinExistence type="predicted"/>
<gene>
    <name evidence="2" type="ORF">CAAN4_G02036</name>
</gene>
<evidence type="ECO:0008006" key="4">
    <source>
        <dbReference type="Google" id="ProtNLM"/>
    </source>
</evidence>
<evidence type="ECO:0000256" key="1">
    <source>
        <dbReference type="SAM" id="MobiDB-lite"/>
    </source>
</evidence>
<keyword evidence="3" id="KW-1185">Reference proteome</keyword>
<dbReference type="EMBL" id="OZ004259">
    <property type="protein sequence ID" value="CAK7916053.1"/>
    <property type="molecule type" value="Genomic_DNA"/>
</dbReference>
<evidence type="ECO:0000313" key="3">
    <source>
        <dbReference type="Proteomes" id="UP001497600"/>
    </source>
</evidence>
<accession>A0ABP0EGN7</accession>
<reference evidence="2 3" key="1">
    <citation type="submission" date="2024-01" db="EMBL/GenBank/DDBJ databases">
        <authorList>
            <consortium name="Genoscope - CEA"/>
            <person name="William W."/>
        </authorList>
    </citation>
    <scope>NUCLEOTIDE SEQUENCE [LARGE SCALE GENOMIC DNA]</scope>
    <source>
        <strain evidence="2 3">29B2s-10</strain>
    </source>
</reference>